<sequence>MNIGGPLGSTIPQAPATSLSELRDRAEVNLAEAENYSVRSWTSSASKLYQQADAAYEKDDLDNAYVFYLKGCSIIANIMRNHSQYRTIRKDPTYLALKTRTNDDVLTKLEGISSILDSRFQESAAPSSRNSSVSMSSVDDLPPVPTHIPIIKPSVTRPQQPSPIMKSAGKAPPAPPSLSSKPTGWKIAGAGSANITPQALNGLPKLPAQPKTPRSPIPLPSLTHNVFPQAMVISPSDLKSYLLKKEDPPSVLLVDVRAREVYNRGCIKHKWVVQLEPLVLRRDVTSRKIEESMVLAPPAEQTLFANRHRCDLVVYYDQSSTVIPTSYSDPLRNLKVAIYENEFSKSLQRVPVMLQGGFDAWVKLVGDRGVYVFQAAKDTTTSSASGDNQENLPPVNTVLSPHGMHPWMKNVVGRADDDQLYQQNTNVNRTVMDYFNKQGDGSQAQSMTRSNAVKRQTRPPLQGIFGYGSQTGSQSSIHMPVPEPYHEAMITPTEEELNQRYPDIKENQSSVMEQQNNHPGGLQRRNTFIDNPFHGFTATASDIYESPPNLPNKPTRPLPSPPAHVLPKEAHALSPPTIPAKPSSLAQSEFAGTTVEAHGQAPMSQSSFSQLGTVMIGTTGLKNLGNTCYMNSIIQCLSGTIPLARYFLSGMYKNHINTTNHMGTGGKLADAYANLIRVMWSESYNFLSPVTFRDAIIRFSPQFEGTEQHDSQEFLSFLLDGLHEDLNLVLRRPPPTPEDPAQEARFEQLPDWEASAIAWEKYLKRNSSVIVSLFQGQFRNRMQCTKCGTTSTTYNPFMTLSLPIPANRRGPSQVTLQQCLDYFVREEILEKDDAWHCPKCKTLRKATKQLTLSRLPDVLMIHLKRFSYDGPFNDKLETMVDFPIHTLDLASYMPSWATKTKQASDGSMVTPNYQYDLYAVSNHYGSLSGGHYTACVRNGYRGQWHLFDDARFSVCDDTSVKSRAAYGLFYVRATV</sequence>
<dbReference type="InterPro" id="IPR038765">
    <property type="entry name" value="Papain-like_cys_pep_sf"/>
</dbReference>
<dbReference type="InterPro" id="IPR001394">
    <property type="entry name" value="Peptidase_C19_UCH"/>
</dbReference>
<evidence type="ECO:0000256" key="1">
    <source>
        <dbReference type="ARBA" id="ARBA00000707"/>
    </source>
</evidence>
<gene>
    <name evidence="11" type="ORF">INT43_004603</name>
</gene>
<dbReference type="InterPro" id="IPR001763">
    <property type="entry name" value="Rhodanese-like_dom"/>
</dbReference>
<feature type="region of interest" description="Disordered" evidence="8">
    <location>
        <begin position="121"/>
        <end position="180"/>
    </location>
</feature>
<keyword evidence="5 7" id="KW-0378">Hydrolase</keyword>
<comment type="similarity">
    <text evidence="2 7">Belongs to the peptidase C19 family.</text>
</comment>
<evidence type="ECO:0000313" key="12">
    <source>
        <dbReference type="Proteomes" id="UP000654370"/>
    </source>
</evidence>
<dbReference type="InterPro" id="IPR028889">
    <property type="entry name" value="USP"/>
</dbReference>
<dbReference type="InterPro" id="IPR015063">
    <property type="entry name" value="USP8_dimer"/>
</dbReference>
<keyword evidence="12" id="KW-1185">Reference proteome</keyword>
<proteinExistence type="inferred from homology"/>
<dbReference type="SUPFAM" id="SSF54001">
    <property type="entry name" value="Cysteine proteinases"/>
    <property type="match status" value="1"/>
</dbReference>
<evidence type="ECO:0000256" key="7">
    <source>
        <dbReference type="RuleBase" id="RU366025"/>
    </source>
</evidence>
<dbReference type="Gene3D" id="3.40.250.10">
    <property type="entry name" value="Rhodanese-like domain"/>
    <property type="match status" value="1"/>
</dbReference>
<evidence type="ECO:0000256" key="6">
    <source>
        <dbReference type="ARBA" id="ARBA00022807"/>
    </source>
</evidence>
<dbReference type="OrthoDB" id="292964at2759"/>
<feature type="compositionally biased region" description="Low complexity" evidence="8">
    <location>
        <begin position="166"/>
        <end position="180"/>
    </location>
</feature>
<comment type="caution">
    <text evidence="11">The sequence shown here is derived from an EMBL/GenBank/DDBJ whole genome shotgun (WGS) entry which is preliminary data.</text>
</comment>
<dbReference type="InterPro" id="IPR018200">
    <property type="entry name" value="USP_CS"/>
</dbReference>
<dbReference type="SUPFAM" id="SSF140856">
    <property type="entry name" value="USP8 N-terminal domain-like"/>
    <property type="match status" value="1"/>
</dbReference>
<comment type="catalytic activity">
    <reaction evidence="1 7">
        <text>Thiol-dependent hydrolysis of ester, thioester, amide, peptide and isopeptide bonds formed by the C-terminal Gly of ubiquitin (a 76-residue protein attached to proteins as an intracellular targeting signal).</text>
        <dbReference type="EC" id="3.4.19.12"/>
    </reaction>
</comment>
<dbReference type="PROSITE" id="PS50206">
    <property type="entry name" value="RHODANESE_3"/>
    <property type="match status" value="1"/>
</dbReference>
<evidence type="ECO:0000259" key="10">
    <source>
        <dbReference type="PROSITE" id="PS50235"/>
    </source>
</evidence>
<protein>
    <recommendedName>
        <fullName evidence="7">Ubiquitin carboxyl-terminal hydrolase</fullName>
        <ecNumber evidence="7">3.4.19.12</ecNumber>
    </recommendedName>
</protein>
<name>A0A8H7UB68_MORIS</name>
<keyword evidence="4 7" id="KW-0833">Ubl conjugation pathway</keyword>
<dbReference type="GO" id="GO:0006508">
    <property type="term" value="P:proteolysis"/>
    <property type="evidence" value="ECO:0007669"/>
    <property type="project" value="UniProtKB-KW"/>
</dbReference>
<dbReference type="PROSITE" id="PS00973">
    <property type="entry name" value="USP_2"/>
    <property type="match status" value="1"/>
</dbReference>
<evidence type="ECO:0000256" key="4">
    <source>
        <dbReference type="ARBA" id="ARBA00022786"/>
    </source>
</evidence>
<evidence type="ECO:0000259" key="9">
    <source>
        <dbReference type="PROSITE" id="PS50206"/>
    </source>
</evidence>
<feature type="compositionally biased region" description="Low complexity" evidence="8">
    <location>
        <begin position="123"/>
        <end position="137"/>
    </location>
</feature>
<evidence type="ECO:0000256" key="8">
    <source>
        <dbReference type="SAM" id="MobiDB-lite"/>
    </source>
</evidence>
<evidence type="ECO:0000313" key="11">
    <source>
        <dbReference type="EMBL" id="KAG2173229.1"/>
    </source>
</evidence>
<keyword evidence="3 7" id="KW-0645">Protease</keyword>
<dbReference type="EC" id="3.4.19.12" evidence="7"/>
<keyword evidence="6 7" id="KW-0788">Thiol protease</keyword>
<dbReference type="Pfam" id="PF08969">
    <property type="entry name" value="USP8_dimer"/>
    <property type="match status" value="1"/>
</dbReference>
<feature type="domain" description="Rhodanese" evidence="9">
    <location>
        <begin position="247"/>
        <end position="370"/>
    </location>
</feature>
<dbReference type="Gene3D" id="1.20.58.80">
    <property type="entry name" value="Phosphotransferase system, lactose/cellobiose-type IIA subunit"/>
    <property type="match status" value="1"/>
</dbReference>
<dbReference type="PANTHER" id="PTHR21646:SF95">
    <property type="entry name" value="UBIQUITIN CARBOXYL-TERMINAL HYDROLASE 4-RELATED"/>
    <property type="match status" value="1"/>
</dbReference>
<dbReference type="GO" id="GO:0004843">
    <property type="term" value="F:cysteine-type deubiquitinase activity"/>
    <property type="evidence" value="ECO:0007669"/>
    <property type="project" value="UniProtKB-UniRule"/>
</dbReference>
<dbReference type="InterPro" id="IPR036873">
    <property type="entry name" value="Rhodanese-like_dom_sf"/>
</dbReference>
<dbReference type="PROSITE" id="PS00972">
    <property type="entry name" value="USP_1"/>
    <property type="match status" value="1"/>
</dbReference>
<evidence type="ECO:0000256" key="3">
    <source>
        <dbReference type="ARBA" id="ARBA00022670"/>
    </source>
</evidence>
<evidence type="ECO:0000256" key="2">
    <source>
        <dbReference type="ARBA" id="ARBA00009085"/>
    </source>
</evidence>
<dbReference type="EMBL" id="JAEPQZ010000015">
    <property type="protein sequence ID" value="KAG2173229.1"/>
    <property type="molecule type" value="Genomic_DNA"/>
</dbReference>
<dbReference type="PROSITE" id="PS50235">
    <property type="entry name" value="USP_3"/>
    <property type="match status" value="1"/>
</dbReference>
<evidence type="ECO:0000256" key="5">
    <source>
        <dbReference type="ARBA" id="ARBA00022801"/>
    </source>
</evidence>
<organism evidence="11 12">
    <name type="scientific">Mortierella isabellina</name>
    <name type="common">Filamentous fungus</name>
    <name type="synonym">Umbelopsis isabellina</name>
    <dbReference type="NCBI Taxonomy" id="91625"/>
    <lineage>
        <taxon>Eukaryota</taxon>
        <taxon>Fungi</taxon>
        <taxon>Fungi incertae sedis</taxon>
        <taxon>Mucoromycota</taxon>
        <taxon>Mucoromycotina</taxon>
        <taxon>Umbelopsidomycetes</taxon>
        <taxon>Umbelopsidales</taxon>
        <taxon>Umbelopsidaceae</taxon>
        <taxon>Umbelopsis</taxon>
    </lineage>
</organism>
<accession>A0A8H7UB68</accession>
<dbReference type="Pfam" id="PF00443">
    <property type="entry name" value="UCH"/>
    <property type="match status" value="1"/>
</dbReference>
<reference evidence="11" key="1">
    <citation type="submission" date="2020-12" db="EMBL/GenBank/DDBJ databases">
        <title>Metabolic potential, ecology and presence of endohyphal bacteria is reflected in genomic diversity of Mucoromycotina.</title>
        <authorList>
            <person name="Muszewska A."/>
            <person name="Okrasinska A."/>
            <person name="Steczkiewicz K."/>
            <person name="Drgas O."/>
            <person name="Orlowska M."/>
            <person name="Perlinska-Lenart U."/>
            <person name="Aleksandrzak-Piekarczyk T."/>
            <person name="Szatraj K."/>
            <person name="Zielenkiewicz U."/>
            <person name="Pilsyk S."/>
            <person name="Malc E."/>
            <person name="Mieczkowski P."/>
            <person name="Kruszewska J.S."/>
            <person name="Biernat P."/>
            <person name="Pawlowska J."/>
        </authorList>
    </citation>
    <scope>NUCLEOTIDE SEQUENCE</scope>
    <source>
        <strain evidence="11">WA0000067209</strain>
    </source>
</reference>
<dbReference type="Gene3D" id="3.90.70.10">
    <property type="entry name" value="Cysteine proteinases"/>
    <property type="match status" value="1"/>
</dbReference>
<dbReference type="SUPFAM" id="SSF52821">
    <property type="entry name" value="Rhodanese/Cell cycle control phosphatase"/>
    <property type="match status" value="1"/>
</dbReference>
<dbReference type="Proteomes" id="UP000654370">
    <property type="component" value="Unassembled WGS sequence"/>
</dbReference>
<dbReference type="PANTHER" id="PTHR21646">
    <property type="entry name" value="UBIQUITIN CARBOXYL-TERMINAL HYDROLASE"/>
    <property type="match status" value="1"/>
</dbReference>
<feature type="domain" description="USP" evidence="10">
    <location>
        <begin position="619"/>
        <end position="973"/>
    </location>
</feature>
<dbReference type="InterPro" id="IPR050185">
    <property type="entry name" value="Ub_carboxyl-term_hydrolase"/>
</dbReference>
<dbReference type="GO" id="GO:0016579">
    <property type="term" value="P:protein deubiquitination"/>
    <property type="evidence" value="ECO:0007669"/>
    <property type="project" value="InterPro"/>
</dbReference>
<dbReference type="AlphaFoldDB" id="A0A8H7UB68"/>
<dbReference type="CDD" id="cd02674">
    <property type="entry name" value="Peptidase_C19R"/>
    <property type="match status" value="1"/>
</dbReference>